<comment type="caution">
    <text evidence="3">The sequence shown here is derived from an EMBL/GenBank/DDBJ whole genome shotgun (WGS) entry which is preliminary data.</text>
</comment>
<protein>
    <submittedName>
        <fullName evidence="3">Uncharacterized protein</fullName>
    </submittedName>
</protein>
<accession>A0A6G1BMY0</accession>
<feature type="transmembrane region" description="Helical" evidence="2">
    <location>
        <begin position="51"/>
        <end position="68"/>
    </location>
</feature>
<reference evidence="3 4" key="1">
    <citation type="submission" date="2019-11" db="EMBL/GenBank/DDBJ databases">
        <title>Whole genome sequence of Oryza granulata.</title>
        <authorList>
            <person name="Li W."/>
        </authorList>
    </citation>
    <scope>NUCLEOTIDE SEQUENCE [LARGE SCALE GENOMIC DNA]</scope>
    <source>
        <strain evidence="4">cv. Menghai</strain>
        <tissue evidence="3">Leaf</tissue>
    </source>
</reference>
<evidence type="ECO:0000256" key="1">
    <source>
        <dbReference type="SAM" id="MobiDB-lite"/>
    </source>
</evidence>
<feature type="region of interest" description="Disordered" evidence="1">
    <location>
        <begin position="1"/>
        <end position="44"/>
    </location>
</feature>
<name>A0A6G1BMY0_9ORYZ</name>
<dbReference type="Proteomes" id="UP000479710">
    <property type="component" value="Unassembled WGS sequence"/>
</dbReference>
<gene>
    <name evidence="3" type="ORF">E2562_017603</name>
</gene>
<keyword evidence="4" id="KW-1185">Reference proteome</keyword>
<proteinExistence type="predicted"/>
<sequence>MESSSGVGSSSTASSWLLGDGDRPSTSGHNGEGGGGAVQGGRVGEGGLRRAVAGLLLLFSGGGSRLLARATRTGRDNRTGDSDKQY</sequence>
<keyword evidence="2" id="KW-0812">Transmembrane</keyword>
<evidence type="ECO:0000313" key="3">
    <source>
        <dbReference type="EMBL" id="KAF0888753.1"/>
    </source>
</evidence>
<evidence type="ECO:0000256" key="2">
    <source>
        <dbReference type="SAM" id="Phobius"/>
    </source>
</evidence>
<organism evidence="3 4">
    <name type="scientific">Oryza meyeriana var. granulata</name>
    <dbReference type="NCBI Taxonomy" id="110450"/>
    <lineage>
        <taxon>Eukaryota</taxon>
        <taxon>Viridiplantae</taxon>
        <taxon>Streptophyta</taxon>
        <taxon>Embryophyta</taxon>
        <taxon>Tracheophyta</taxon>
        <taxon>Spermatophyta</taxon>
        <taxon>Magnoliopsida</taxon>
        <taxon>Liliopsida</taxon>
        <taxon>Poales</taxon>
        <taxon>Poaceae</taxon>
        <taxon>BOP clade</taxon>
        <taxon>Oryzoideae</taxon>
        <taxon>Oryzeae</taxon>
        <taxon>Oryzinae</taxon>
        <taxon>Oryza</taxon>
        <taxon>Oryza meyeriana</taxon>
    </lineage>
</organism>
<feature type="compositionally biased region" description="Basic and acidic residues" evidence="1">
    <location>
        <begin position="73"/>
        <end position="86"/>
    </location>
</feature>
<feature type="compositionally biased region" description="Gly residues" evidence="1">
    <location>
        <begin position="30"/>
        <end position="44"/>
    </location>
</feature>
<feature type="compositionally biased region" description="Low complexity" evidence="1">
    <location>
        <begin position="1"/>
        <end position="15"/>
    </location>
</feature>
<dbReference type="EMBL" id="SPHZ02000012">
    <property type="protein sequence ID" value="KAF0888753.1"/>
    <property type="molecule type" value="Genomic_DNA"/>
</dbReference>
<feature type="region of interest" description="Disordered" evidence="1">
    <location>
        <begin position="67"/>
        <end position="86"/>
    </location>
</feature>
<keyword evidence="2" id="KW-1133">Transmembrane helix</keyword>
<keyword evidence="2" id="KW-0472">Membrane</keyword>
<dbReference type="AlphaFoldDB" id="A0A6G1BMY0"/>
<evidence type="ECO:0000313" key="4">
    <source>
        <dbReference type="Proteomes" id="UP000479710"/>
    </source>
</evidence>